<proteinExistence type="inferred from homology"/>
<feature type="transmembrane region" description="Helical" evidence="6">
    <location>
        <begin position="246"/>
        <end position="273"/>
    </location>
</feature>
<evidence type="ECO:0000256" key="3">
    <source>
        <dbReference type="ARBA" id="ARBA00022692"/>
    </source>
</evidence>
<gene>
    <name evidence="7" type="ORF">J2S15_003101</name>
</gene>
<keyword evidence="8" id="KW-1185">Reference proteome</keyword>
<feature type="transmembrane region" description="Helical" evidence="6">
    <location>
        <begin position="160"/>
        <end position="183"/>
    </location>
</feature>
<evidence type="ECO:0000256" key="4">
    <source>
        <dbReference type="ARBA" id="ARBA00022989"/>
    </source>
</evidence>
<evidence type="ECO:0000313" key="8">
    <source>
        <dbReference type="Proteomes" id="UP001230220"/>
    </source>
</evidence>
<keyword evidence="4 6" id="KW-1133">Transmembrane helix</keyword>
<evidence type="ECO:0000256" key="2">
    <source>
        <dbReference type="ARBA" id="ARBA00009773"/>
    </source>
</evidence>
<evidence type="ECO:0000256" key="1">
    <source>
        <dbReference type="ARBA" id="ARBA00004141"/>
    </source>
</evidence>
<feature type="transmembrane region" description="Helical" evidence="6">
    <location>
        <begin position="33"/>
        <end position="50"/>
    </location>
</feature>
<name>A0ABU0E634_9FIRM</name>
<evidence type="ECO:0000256" key="6">
    <source>
        <dbReference type="SAM" id="Phobius"/>
    </source>
</evidence>
<dbReference type="PANTHER" id="PTHR21716:SF68">
    <property type="entry name" value="TRANSPORT PROTEIN YTVI-RELATED"/>
    <property type="match status" value="1"/>
</dbReference>
<organism evidence="7 8">
    <name type="scientific">Breznakia pachnodae</name>
    <dbReference type="NCBI Taxonomy" id="265178"/>
    <lineage>
        <taxon>Bacteria</taxon>
        <taxon>Bacillati</taxon>
        <taxon>Bacillota</taxon>
        <taxon>Erysipelotrichia</taxon>
        <taxon>Erysipelotrichales</taxon>
        <taxon>Erysipelotrichaceae</taxon>
        <taxon>Breznakia</taxon>
    </lineage>
</organism>
<feature type="transmembrane region" description="Helical" evidence="6">
    <location>
        <begin position="7"/>
        <end position="27"/>
    </location>
</feature>
<feature type="transmembrane region" description="Helical" evidence="6">
    <location>
        <begin position="320"/>
        <end position="342"/>
    </location>
</feature>
<dbReference type="InterPro" id="IPR014227">
    <property type="entry name" value="YtvI-like"/>
</dbReference>
<comment type="similarity">
    <text evidence="2">Belongs to the autoinducer-2 exporter (AI-2E) (TC 2.A.86) family.</text>
</comment>
<reference evidence="7 8" key="1">
    <citation type="submission" date="2023-07" db="EMBL/GenBank/DDBJ databases">
        <title>Genomic Encyclopedia of Type Strains, Phase IV (KMG-IV): sequencing the most valuable type-strain genomes for metagenomic binning, comparative biology and taxonomic classification.</title>
        <authorList>
            <person name="Goeker M."/>
        </authorList>
    </citation>
    <scope>NUCLEOTIDE SEQUENCE [LARGE SCALE GENOMIC DNA]</scope>
    <source>
        <strain evidence="7 8">DSM 16784</strain>
    </source>
</reference>
<comment type="subcellular location">
    <subcellularLocation>
        <location evidence="1">Membrane</location>
        <topology evidence="1">Multi-pass membrane protein</topology>
    </subcellularLocation>
</comment>
<dbReference type="EMBL" id="JAUSUR010000006">
    <property type="protein sequence ID" value="MDQ0362347.1"/>
    <property type="molecule type" value="Genomic_DNA"/>
</dbReference>
<feature type="transmembrane region" description="Helical" evidence="6">
    <location>
        <begin position="280"/>
        <end position="300"/>
    </location>
</feature>
<dbReference type="PANTHER" id="PTHR21716">
    <property type="entry name" value="TRANSMEMBRANE PROTEIN"/>
    <property type="match status" value="1"/>
</dbReference>
<evidence type="ECO:0000256" key="5">
    <source>
        <dbReference type="ARBA" id="ARBA00023136"/>
    </source>
</evidence>
<dbReference type="InterPro" id="IPR002549">
    <property type="entry name" value="AI-2E-like"/>
</dbReference>
<dbReference type="NCBIfam" id="TIGR02872">
    <property type="entry name" value="spore_ytvI"/>
    <property type="match status" value="1"/>
</dbReference>
<dbReference type="Pfam" id="PF01594">
    <property type="entry name" value="AI-2E_transport"/>
    <property type="match status" value="1"/>
</dbReference>
<dbReference type="RefSeq" id="WP_307409884.1">
    <property type="nucleotide sequence ID" value="NZ_JAUSUR010000006.1"/>
</dbReference>
<keyword evidence="5 6" id="KW-0472">Membrane</keyword>
<feature type="transmembrane region" description="Helical" evidence="6">
    <location>
        <begin position="222"/>
        <end position="240"/>
    </location>
</feature>
<accession>A0ABU0E634</accession>
<keyword evidence="3 6" id="KW-0812">Transmembrane</keyword>
<sequence>MEERKKFLINLCYYAAVVAIIVGVFRYVVPWCLPFLLGFAIAWMLQGAIRRLSNRLNIKNKVVAIIVLAIFYLSIGSLVVFGSIQLIAMLGDLFKELPAYYESSIEPALETLFESFSSLLSNINIDLAKNFKDLNSTLLEIGQQIAPSISSGSISYLTDFVSFVPSFLLSFVFMIISSFFFAMDFTSIKEFIMMQFDEPKKNIIRRAKAHTFGTLGKFLKSYGIIMTITFVELSAGLLILGVDNAIAIALLIAIFDILPVLGTGGIMIPWIIISFINGQVELAFGLLVVYLIITVIRNIIEPKIVGVQVGAHPIVMLISMFLGVKILGAVGIIAFPVLVIIIKNLNEEGIIHLYKNSPKKVESTS</sequence>
<dbReference type="Proteomes" id="UP001230220">
    <property type="component" value="Unassembled WGS sequence"/>
</dbReference>
<evidence type="ECO:0000313" key="7">
    <source>
        <dbReference type="EMBL" id="MDQ0362347.1"/>
    </source>
</evidence>
<comment type="caution">
    <text evidence="7">The sequence shown here is derived from an EMBL/GenBank/DDBJ whole genome shotgun (WGS) entry which is preliminary data.</text>
</comment>
<feature type="transmembrane region" description="Helical" evidence="6">
    <location>
        <begin position="62"/>
        <end position="88"/>
    </location>
</feature>
<protein>
    <submittedName>
        <fullName evidence="7">Sporulation integral membrane protein YtvI</fullName>
    </submittedName>
</protein>